<dbReference type="InterPro" id="IPR043138">
    <property type="entry name" value="GGT_lsub"/>
</dbReference>
<evidence type="ECO:0000313" key="2">
    <source>
        <dbReference type="EMBL" id="WEK21675.1"/>
    </source>
</evidence>
<dbReference type="PANTHER" id="PTHR43881:SF1">
    <property type="entry name" value="GAMMA-GLUTAMYLTRANSPEPTIDASE (AFU_ORTHOLOGUE AFUA_4G13580)"/>
    <property type="match status" value="1"/>
</dbReference>
<name>A0AAJ6B8R7_9SPHI</name>
<evidence type="ECO:0000313" key="3">
    <source>
        <dbReference type="Proteomes" id="UP001214530"/>
    </source>
</evidence>
<protein>
    <submittedName>
        <fullName evidence="2">Gamma-glutamyltransferase</fullName>
        <ecNumber evidence="2">2.3.2.2</ecNumber>
    </submittedName>
</protein>
<dbReference type="InterPro" id="IPR052896">
    <property type="entry name" value="GGT-like_enzyme"/>
</dbReference>
<reference evidence="2" key="1">
    <citation type="submission" date="2023-03" db="EMBL/GenBank/DDBJ databases">
        <title>Andean soil-derived lignocellulolytic bacterial consortium as a source of novel taxa and putative plastic-active enzymes.</title>
        <authorList>
            <person name="Diaz-Garcia L."/>
            <person name="Chuvochina M."/>
            <person name="Feuerriegel G."/>
            <person name="Bunk B."/>
            <person name="Sproer C."/>
            <person name="Streit W.R."/>
            <person name="Rodriguez L.M."/>
            <person name="Overmann J."/>
            <person name="Jimenez D.J."/>
        </authorList>
    </citation>
    <scope>NUCLEOTIDE SEQUENCE</scope>
    <source>
        <strain evidence="2">MAG 3858</strain>
    </source>
</reference>
<keyword evidence="2" id="KW-0012">Acyltransferase</keyword>
<dbReference type="Gene3D" id="3.60.20.40">
    <property type="match status" value="1"/>
</dbReference>
<dbReference type="Proteomes" id="UP001214530">
    <property type="component" value="Chromosome"/>
</dbReference>
<dbReference type="SUPFAM" id="SSF56235">
    <property type="entry name" value="N-terminal nucleophile aminohydrolases (Ntn hydrolases)"/>
    <property type="match status" value="1"/>
</dbReference>
<evidence type="ECO:0000256" key="1">
    <source>
        <dbReference type="SAM" id="SignalP"/>
    </source>
</evidence>
<dbReference type="Gene3D" id="1.10.246.130">
    <property type="match status" value="1"/>
</dbReference>
<keyword evidence="1" id="KW-0732">Signal</keyword>
<dbReference type="InterPro" id="IPR043137">
    <property type="entry name" value="GGT_ssub_C"/>
</dbReference>
<sequence length="628" mass="69152">MKRLLTSLAISSLCLAQPVAAQQTQKPVLHGQNWMAITGKPLAATAGSMIFQQGGNAVDAACAMLGATCTMWDTLSWGGETQVLLYNPHTKKVIAINAMGVAPTGATPAFFKAKGYNFPPEYGALAATTPGTVGGLIYMLANYGTMTLEQVLRPSMELAKGYPIEAQAANSMERGKDKIKEWPYSKKVFLTHPGEKREAPETGEIFEQKDLLATLTKLVDAEKAALKRGKSRKEALMAAYDRFYKGDIAQEFVRGSKEQGGLITMADLAKWKPLEEEPLTVNYKGIDVYKLKQWTQGPVMLQALNILENFDLKAMGFNTPKYIHTIYQAMNLAFADRDFYYGDPYFSPQEPMQGLLSKAYAKDRAKLIGFESNNPNIGPGDPYPYEGKVNPYLQLLKSRGFELDTTKRNFAPKHDMSNNTPDNIYQERLWLGTTSVEAADKEGWVVSITPSGGWLPACIAGNTGIGMSQRMQSFVLDSAINPFNVVAPGKRPRVTLSPSLALKDGKPYVSSAVQGGDTQDQNLLQFFLDMTEFGMNVQQAAEAPNINTNQLWLSLGGTKTEDRMPKPGQILLNSNTSHETREALKKMGYILSFSDRTSGPINAIYFDWKHKSMWGGSSNHGEDYGIGW</sequence>
<keyword evidence="2" id="KW-0808">Transferase</keyword>
<gene>
    <name evidence="2" type="ORF">P0Y49_11065</name>
</gene>
<feature type="chain" id="PRO_5042549223" evidence="1">
    <location>
        <begin position="22"/>
        <end position="628"/>
    </location>
</feature>
<dbReference type="Pfam" id="PF01019">
    <property type="entry name" value="G_glu_transpept"/>
    <property type="match status" value="1"/>
</dbReference>
<dbReference type="PRINTS" id="PR01210">
    <property type="entry name" value="GGTRANSPTASE"/>
</dbReference>
<dbReference type="PANTHER" id="PTHR43881">
    <property type="entry name" value="GAMMA-GLUTAMYLTRANSPEPTIDASE (AFU_ORTHOLOGUE AFUA_4G13580)"/>
    <property type="match status" value="1"/>
</dbReference>
<proteinExistence type="predicted"/>
<dbReference type="EMBL" id="CP119313">
    <property type="protein sequence ID" value="WEK21675.1"/>
    <property type="molecule type" value="Genomic_DNA"/>
</dbReference>
<dbReference type="GO" id="GO:0103068">
    <property type="term" value="F:leukotriene C4 gamma-glutamyl transferase activity"/>
    <property type="evidence" value="ECO:0007669"/>
    <property type="project" value="UniProtKB-EC"/>
</dbReference>
<dbReference type="AlphaFoldDB" id="A0AAJ6B8R7"/>
<feature type="signal peptide" evidence="1">
    <location>
        <begin position="1"/>
        <end position="21"/>
    </location>
</feature>
<organism evidence="2 3">
    <name type="scientific">Candidatus Pedobacter colombiensis</name>
    <dbReference type="NCBI Taxonomy" id="3121371"/>
    <lineage>
        <taxon>Bacteria</taxon>
        <taxon>Pseudomonadati</taxon>
        <taxon>Bacteroidota</taxon>
        <taxon>Sphingobacteriia</taxon>
        <taxon>Sphingobacteriales</taxon>
        <taxon>Sphingobacteriaceae</taxon>
        <taxon>Pedobacter</taxon>
    </lineage>
</organism>
<dbReference type="EC" id="2.3.2.2" evidence="2"/>
<dbReference type="InterPro" id="IPR029055">
    <property type="entry name" value="Ntn_hydrolases_N"/>
</dbReference>
<accession>A0AAJ6B8R7</accession>